<gene>
    <name evidence="1" type="ORF">RIL183_28371</name>
</gene>
<evidence type="ECO:0000313" key="2">
    <source>
        <dbReference type="Proteomes" id="UP000049828"/>
    </source>
</evidence>
<sequence>MGQLPELMKNYKDGETEILTGLEEKLQVVFQKAQQMQKADRKGKICTMGISYLQSSVLTENYELRIDLYDKEFYLDSAECCTYWKPEFVTGYLLQDVEYLKKEIRFKIPQIKTYELQQFIDGYLLNYMYLLAQFFQQILPQVLDKTKTLFQEVAEENMSVTFGEYMGKGIVVVGEREE</sequence>
<dbReference type="AlphaFoldDB" id="A0A0M6WV34"/>
<protein>
    <submittedName>
        <fullName evidence="1">Uncharacterized protein</fullName>
    </submittedName>
</protein>
<reference evidence="2" key="1">
    <citation type="submission" date="2015-05" db="EMBL/GenBank/DDBJ databases">
        <authorList>
            <consortium name="Pathogen Informatics"/>
        </authorList>
    </citation>
    <scope>NUCLEOTIDE SEQUENCE [LARGE SCALE GENOMIC DNA]</scope>
    <source>
        <strain evidence="2">L1-83</strain>
    </source>
</reference>
<organism evidence="1 2">
    <name type="scientific">Roseburia inulinivorans</name>
    <dbReference type="NCBI Taxonomy" id="360807"/>
    <lineage>
        <taxon>Bacteria</taxon>
        <taxon>Bacillati</taxon>
        <taxon>Bacillota</taxon>
        <taxon>Clostridia</taxon>
        <taxon>Lachnospirales</taxon>
        <taxon>Lachnospiraceae</taxon>
        <taxon>Roseburia</taxon>
    </lineage>
</organism>
<name>A0A0M6WV34_9FIRM</name>
<dbReference type="EMBL" id="CVRS01000088">
    <property type="protein sequence ID" value="CRL41104.1"/>
    <property type="molecule type" value="Genomic_DNA"/>
</dbReference>
<accession>A0A0M6WV34</accession>
<evidence type="ECO:0000313" key="1">
    <source>
        <dbReference type="EMBL" id="CRL41104.1"/>
    </source>
</evidence>
<keyword evidence="2" id="KW-1185">Reference proteome</keyword>
<dbReference type="Proteomes" id="UP000049828">
    <property type="component" value="Unassembled WGS sequence"/>
</dbReference>
<proteinExistence type="predicted"/>